<evidence type="ECO:0000259" key="2">
    <source>
        <dbReference type="Pfam" id="PF13202"/>
    </source>
</evidence>
<sequence>MNRTVLGAFGALILVAAGLFWWQGRAAIDPGKLPVLALAGPAGGDLALPSADGRGLSGPALPEASEATREQRRFDRLDRNRDGRISRVEMLTPRAAAFRKLDVDGNNLLTFDEWAVRSSNRFKGADVNGDGQLDRTEFAATKPRPHARPACKCAPGTTKTPAPPRGGAGADDGDEDQAP</sequence>
<keyword evidence="4" id="KW-1185">Reference proteome</keyword>
<feature type="domain" description="EF-hand" evidence="2">
    <location>
        <begin position="96"/>
        <end position="114"/>
    </location>
</feature>
<dbReference type="InterPro" id="IPR011992">
    <property type="entry name" value="EF-hand-dom_pair"/>
</dbReference>
<dbReference type="RefSeq" id="WP_379509668.1">
    <property type="nucleotide sequence ID" value="NZ_JBHRTQ010000007.1"/>
</dbReference>
<dbReference type="PROSITE" id="PS00018">
    <property type="entry name" value="EF_HAND_1"/>
    <property type="match status" value="2"/>
</dbReference>
<reference evidence="4" key="1">
    <citation type="journal article" date="2019" name="Int. J. Syst. Evol. Microbiol.">
        <title>The Global Catalogue of Microorganisms (GCM) 10K type strain sequencing project: providing services to taxonomists for standard genome sequencing and annotation.</title>
        <authorList>
            <consortium name="The Broad Institute Genomics Platform"/>
            <consortium name="The Broad Institute Genome Sequencing Center for Infectious Disease"/>
            <person name="Wu L."/>
            <person name="Ma J."/>
        </authorList>
    </citation>
    <scope>NUCLEOTIDE SEQUENCE [LARGE SCALE GENOMIC DNA]</scope>
    <source>
        <strain evidence="4">KCTC 42984</strain>
    </source>
</reference>
<feature type="region of interest" description="Disordered" evidence="1">
    <location>
        <begin position="49"/>
        <end position="71"/>
    </location>
</feature>
<feature type="domain" description="EF-hand" evidence="2">
    <location>
        <begin position="74"/>
        <end position="88"/>
    </location>
</feature>
<dbReference type="InterPro" id="IPR018247">
    <property type="entry name" value="EF_Hand_1_Ca_BS"/>
</dbReference>
<organism evidence="3 4">
    <name type="scientific">Novosphingobium bradum</name>
    <dbReference type="NCBI Taxonomy" id="1737444"/>
    <lineage>
        <taxon>Bacteria</taxon>
        <taxon>Pseudomonadati</taxon>
        <taxon>Pseudomonadota</taxon>
        <taxon>Alphaproteobacteria</taxon>
        <taxon>Sphingomonadales</taxon>
        <taxon>Sphingomonadaceae</taxon>
        <taxon>Novosphingobium</taxon>
    </lineage>
</organism>
<dbReference type="CDD" id="cd00051">
    <property type="entry name" value="EFh"/>
    <property type="match status" value="1"/>
</dbReference>
<protein>
    <recommendedName>
        <fullName evidence="2">EF-hand domain-containing protein</fullName>
    </recommendedName>
</protein>
<dbReference type="Pfam" id="PF13202">
    <property type="entry name" value="EF-hand_5"/>
    <property type="match status" value="3"/>
</dbReference>
<comment type="caution">
    <text evidence="3">The sequence shown here is derived from an EMBL/GenBank/DDBJ whole genome shotgun (WGS) entry which is preliminary data.</text>
</comment>
<evidence type="ECO:0000256" key="1">
    <source>
        <dbReference type="SAM" id="MobiDB-lite"/>
    </source>
</evidence>
<accession>A0ABV7ITZ6</accession>
<feature type="region of interest" description="Disordered" evidence="1">
    <location>
        <begin position="122"/>
        <end position="179"/>
    </location>
</feature>
<feature type="domain" description="EF-hand" evidence="2">
    <location>
        <begin position="122"/>
        <end position="139"/>
    </location>
</feature>
<dbReference type="Proteomes" id="UP001595604">
    <property type="component" value="Unassembled WGS sequence"/>
</dbReference>
<gene>
    <name evidence="3" type="ORF">ACFOD9_08585</name>
</gene>
<dbReference type="SUPFAM" id="SSF47473">
    <property type="entry name" value="EF-hand"/>
    <property type="match status" value="1"/>
</dbReference>
<dbReference type="InterPro" id="IPR002048">
    <property type="entry name" value="EF_hand_dom"/>
</dbReference>
<evidence type="ECO:0000313" key="3">
    <source>
        <dbReference type="EMBL" id="MFC3174306.1"/>
    </source>
</evidence>
<dbReference type="EMBL" id="JBHRTQ010000007">
    <property type="protein sequence ID" value="MFC3174306.1"/>
    <property type="molecule type" value="Genomic_DNA"/>
</dbReference>
<evidence type="ECO:0000313" key="4">
    <source>
        <dbReference type="Proteomes" id="UP001595604"/>
    </source>
</evidence>
<proteinExistence type="predicted"/>
<dbReference type="Gene3D" id="1.10.238.10">
    <property type="entry name" value="EF-hand"/>
    <property type="match status" value="1"/>
</dbReference>
<name>A0ABV7ITZ6_9SPHN</name>